<dbReference type="AlphaFoldDB" id="A0A4Q1AXC2"/>
<dbReference type="InterPro" id="IPR011249">
    <property type="entry name" value="Metalloenz_LuxS/M16"/>
</dbReference>
<dbReference type="GO" id="GO:0046872">
    <property type="term" value="F:metal ion binding"/>
    <property type="evidence" value="ECO:0007669"/>
    <property type="project" value="InterPro"/>
</dbReference>
<evidence type="ECO:0000313" key="7">
    <source>
        <dbReference type="Proteomes" id="UP000289758"/>
    </source>
</evidence>
<dbReference type="GO" id="GO:0006508">
    <property type="term" value="P:proteolysis"/>
    <property type="evidence" value="ECO:0007669"/>
    <property type="project" value="InterPro"/>
</dbReference>
<dbReference type="OrthoDB" id="9811314at2"/>
<dbReference type="EMBL" id="PDKK01000002">
    <property type="protein sequence ID" value="RXK07526.1"/>
    <property type="molecule type" value="Genomic_DNA"/>
</dbReference>
<keyword evidence="7" id="KW-1185">Reference proteome</keyword>
<comment type="similarity">
    <text evidence="2 3">Belongs to the peptidase M16 family.</text>
</comment>
<evidence type="ECO:0000256" key="2">
    <source>
        <dbReference type="ARBA" id="ARBA00007261"/>
    </source>
</evidence>
<dbReference type="PROSITE" id="PS00143">
    <property type="entry name" value="INSULINASE"/>
    <property type="match status" value="1"/>
</dbReference>
<feature type="domain" description="Peptidase M16 C-terminal" evidence="5">
    <location>
        <begin position="197"/>
        <end position="374"/>
    </location>
</feature>
<feature type="domain" description="Peptidase M16 N-terminal" evidence="4">
    <location>
        <begin position="44"/>
        <end position="180"/>
    </location>
</feature>
<comment type="cofactor">
    <cofactor evidence="1">
        <name>Zn(2+)</name>
        <dbReference type="ChEBI" id="CHEBI:29105"/>
    </cofactor>
</comment>
<dbReference type="SUPFAM" id="SSF63411">
    <property type="entry name" value="LuxS/MPP-like metallohydrolase"/>
    <property type="match status" value="2"/>
</dbReference>
<name>A0A4Q1AXC2_9BACT</name>
<organism evidence="6 7">
    <name type="scientific">Halarcobacter ebronensis</name>
    <dbReference type="NCBI Taxonomy" id="1462615"/>
    <lineage>
        <taxon>Bacteria</taxon>
        <taxon>Pseudomonadati</taxon>
        <taxon>Campylobacterota</taxon>
        <taxon>Epsilonproteobacteria</taxon>
        <taxon>Campylobacterales</taxon>
        <taxon>Arcobacteraceae</taxon>
        <taxon>Halarcobacter</taxon>
    </lineage>
</organism>
<dbReference type="PANTHER" id="PTHR11851">
    <property type="entry name" value="METALLOPROTEASE"/>
    <property type="match status" value="1"/>
</dbReference>
<evidence type="ECO:0000256" key="3">
    <source>
        <dbReference type="RuleBase" id="RU004447"/>
    </source>
</evidence>
<sequence length="445" mass="51264">MTNLKKIKLLSFYLFILTIFMGELMAQSLPKYYEKTLENGLKIVAIPMDNGTNVVSTNIFYNVGSRNEMMGKSGIAHMLEHLNFKSTKNLKAGEFDEIVKGFGGVNNASTSFDYTKYYIKSSSKNMDKSLELFAELMQNLTLKDEEFQPERDVVAEERRWRTDNNPMGYLQYRLFNNTYIYHPYHWTPIGFTQDIKNWTIEDIRNFHSTYYQPKNATVVVAGDISKDEVFASTEKYFKDIKNEKEIPEKVHMVEPKQDGQKSITVYKDTQIQMLAIAYHIPNYEHEDQLALSALSELLSSGKSSYLQKKLIDEKRLVNSIYAYNMELTDPGVFIFMAVCNEGVKAKDVKKEIDKIIAEIKDGKIKDSEIEKIKINTKADFIFSLEDSSSVASLYGSYFVRGNIKPLFEYEKKVSKLKKEDIVEVAKRYLTKGNSTTVILKKGEEN</sequence>
<dbReference type="Proteomes" id="UP000289758">
    <property type="component" value="Unassembled WGS sequence"/>
</dbReference>
<dbReference type="Pfam" id="PF00675">
    <property type="entry name" value="Peptidase_M16"/>
    <property type="match status" value="1"/>
</dbReference>
<evidence type="ECO:0000259" key="5">
    <source>
        <dbReference type="Pfam" id="PF05193"/>
    </source>
</evidence>
<protein>
    <submittedName>
        <fullName evidence="6">Peptidase M16</fullName>
    </submittedName>
</protein>
<dbReference type="GO" id="GO:0004222">
    <property type="term" value="F:metalloendopeptidase activity"/>
    <property type="evidence" value="ECO:0007669"/>
    <property type="project" value="InterPro"/>
</dbReference>
<dbReference type="Pfam" id="PF05193">
    <property type="entry name" value="Peptidase_M16_C"/>
    <property type="match status" value="1"/>
</dbReference>
<dbReference type="InterPro" id="IPR007863">
    <property type="entry name" value="Peptidase_M16_C"/>
</dbReference>
<evidence type="ECO:0000259" key="4">
    <source>
        <dbReference type="Pfam" id="PF00675"/>
    </source>
</evidence>
<proteinExistence type="inferred from homology"/>
<accession>A0A4Q1AXC2</accession>
<dbReference type="PANTHER" id="PTHR11851:SF49">
    <property type="entry name" value="MITOCHONDRIAL-PROCESSING PEPTIDASE SUBUNIT ALPHA"/>
    <property type="match status" value="1"/>
</dbReference>
<dbReference type="InterPro" id="IPR050361">
    <property type="entry name" value="MPP/UQCRC_Complex"/>
</dbReference>
<evidence type="ECO:0000256" key="1">
    <source>
        <dbReference type="ARBA" id="ARBA00001947"/>
    </source>
</evidence>
<dbReference type="Gene3D" id="3.30.830.10">
    <property type="entry name" value="Metalloenzyme, LuxS/M16 peptidase-like"/>
    <property type="match status" value="2"/>
</dbReference>
<dbReference type="InterPro" id="IPR001431">
    <property type="entry name" value="Pept_M16_Zn_BS"/>
</dbReference>
<gene>
    <name evidence="6" type="ORF">CRV07_03430</name>
</gene>
<dbReference type="InterPro" id="IPR011765">
    <property type="entry name" value="Pept_M16_N"/>
</dbReference>
<comment type="caution">
    <text evidence="6">The sequence shown here is derived from an EMBL/GenBank/DDBJ whole genome shotgun (WGS) entry which is preliminary data.</text>
</comment>
<reference evidence="6 7" key="1">
    <citation type="submission" date="2017-10" db="EMBL/GenBank/DDBJ databases">
        <title>Genomics of the genus Arcobacter.</title>
        <authorList>
            <person name="Perez-Cataluna A."/>
            <person name="Figueras M.J."/>
        </authorList>
    </citation>
    <scope>NUCLEOTIDE SEQUENCE [LARGE SCALE GENOMIC DNA]</scope>
    <source>
        <strain evidence="6 7">CECT 8441</strain>
    </source>
</reference>
<evidence type="ECO:0000313" key="6">
    <source>
        <dbReference type="EMBL" id="RXK07526.1"/>
    </source>
</evidence>